<reference evidence="2" key="1">
    <citation type="journal article" date="2019" name="Int. J. Syst. Evol. Microbiol.">
        <title>The Global Catalogue of Microorganisms (GCM) 10K type strain sequencing project: providing services to taxonomists for standard genome sequencing and annotation.</title>
        <authorList>
            <consortium name="The Broad Institute Genomics Platform"/>
            <consortium name="The Broad Institute Genome Sequencing Center for Infectious Disease"/>
            <person name="Wu L."/>
            <person name="Ma J."/>
        </authorList>
    </citation>
    <scope>NUCLEOTIDE SEQUENCE [LARGE SCALE GENOMIC DNA]</scope>
    <source>
        <strain evidence="2">CGMCC 1.10992</strain>
    </source>
</reference>
<keyword evidence="2" id="KW-1185">Reference proteome</keyword>
<gene>
    <name evidence="1" type="ORF">ACFSJ3_10765</name>
</gene>
<dbReference type="RefSeq" id="WP_345339148.1">
    <property type="nucleotide sequence ID" value="NZ_BAABLI010000008.1"/>
</dbReference>
<dbReference type="EMBL" id="JBHUHT010000012">
    <property type="protein sequence ID" value="MFD2096467.1"/>
    <property type="molecule type" value="Genomic_DNA"/>
</dbReference>
<comment type="caution">
    <text evidence="1">The sequence shown here is derived from an EMBL/GenBank/DDBJ whole genome shotgun (WGS) entry which is preliminary data.</text>
</comment>
<evidence type="ECO:0000313" key="1">
    <source>
        <dbReference type="EMBL" id="MFD2096467.1"/>
    </source>
</evidence>
<protein>
    <submittedName>
        <fullName evidence="1">Uncharacterized protein</fullName>
    </submittedName>
</protein>
<evidence type="ECO:0000313" key="2">
    <source>
        <dbReference type="Proteomes" id="UP001597380"/>
    </source>
</evidence>
<dbReference type="Proteomes" id="UP001597380">
    <property type="component" value="Unassembled WGS sequence"/>
</dbReference>
<accession>A0ABW4XNC1</accession>
<proteinExistence type="predicted"/>
<name>A0ABW4XNC1_9GAMM</name>
<organism evidence="1 2">
    <name type="scientific">Corallincola platygyrae</name>
    <dbReference type="NCBI Taxonomy" id="1193278"/>
    <lineage>
        <taxon>Bacteria</taxon>
        <taxon>Pseudomonadati</taxon>
        <taxon>Pseudomonadota</taxon>
        <taxon>Gammaproteobacteria</taxon>
        <taxon>Alteromonadales</taxon>
        <taxon>Psychromonadaceae</taxon>
        <taxon>Corallincola</taxon>
    </lineage>
</organism>
<sequence length="170" mass="19628">MFGLFSKAEQRVFLGQIRVFPRDSIKPAIDEWGCMHSIDLAADTRDRFAEIISLPELTEFRDITKHDLAIDFAIPHLQGGTLCALDLGIGAMPLMWRPKVTVHARLYHPISNKTRYIAKAKEKMPWPHYWSKVIHLNSLFHLTPNFSIEDLEPLLCRAILRLLVDIQRKT</sequence>